<dbReference type="Pfam" id="PF01421">
    <property type="entry name" value="Reprolysin"/>
    <property type="match status" value="1"/>
</dbReference>
<keyword evidence="4" id="KW-0732">Signal</keyword>
<sequence length="911" mass="98267">MMGQVLLLMLYLLYLESTDAIRFPHINTVSQQEDVDVNISTISKRRIRSANGFPLDLDVRFTSNNLRSDLKLSINDVSDDVPVVLQRAGKMVSYRVSSEAAAFYMDVSNKAAFISGDRELLVQPPTFVNAGHSVTEIEDTSPTDTDFLVNPDFNASRAEQIVASNYKNSDRVKRQATDYEVEIFFVIDYSLYSFWYRHMTGTDLEKQTSAISAIKQFYAFVLNAMSVRYSSVTGSGYTISLVYAGISIATSSTDAPYVENNLQSFDVNGRRAFLAELVLPAFKDWGNTNLKQNYNFDVAMMFTGYEMGRFVNNEFYSATAGLAYTPGACSNLNYNINEDHFGAVLATIAAHELGHNLGAQHDGTVDGNGELCSSDDAYVMAPSFGVSSDEIKNLHRFSFSSCSIDYFTAYITTFNTVMYVREQPKHRNVRDDCPYGDRSTSCNAAFCPHYTDESRTVSCCQTCAATATTISTPTTTTPTTTSTTPTTITTTPITTTTAPTTTTTTPTTTTTSLTTTTTTPTATTTTRTTNTPTISTTTPTTSTTTPTTNTPTTIKSTPPPTTTTQTTITTTTTPPTTTTTTTITTTPPPTTTTPTTTTTTTPTKTTTSPTTATTTPTTTRTTNTPTTTRITLTPTTTTTTSPTTTITSPKTTTTSPTTATTSPITTSTSPTTATTTPPTTTTSLSTTTTTPTKTTTSPTTTISSPATMTTTKPTTFITTPTTTKPTTTATTPTTTTITTKRTRVTVVFPIFISPNLLQIFGLRMGQKVQNILIISLRRGVIADFEIVYEDSVQSIALFTEANIDLLTGKETVTILNETVSASSIQVNTTIVTNETSSGALVCALFEASGGQCDNGYECATVDGAPTCHRQKTSDEMTLIIVVVTGSLVFLLITSIVICVSVRERRKYNLPN</sequence>
<evidence type="ECO:0000256" key="1">
    <source>
        <dbReference type="PROSITE-ProRule" id="PRU00276"/>
    </source>
</evidence>
<feature type="binding site" evidence="1">
    <location>
        <position position="351"/>
    </location>
    <ligand>
        <name>Zn(2+)</name>
        <dbReference type="ChEBI" id="CHEBI:29105"/>
        <note>catalytic</note>
    </ligand>
</feature>
<evidence type="ECO:0000256" key="3">
    <source>
        <dbReference type="SAM" id="Phobius"/>
    </source>
</evidence>
<gene>
    <name evidence="6" type="ORF">MAR_023694</name>
</gene>
<keyword evidence="3" id="KW-0472">Membrane</keyword>
<dbReference type="EMBL" id="CP111014">
    <property type="protein sequence ID" value="WAQ99321.1"/>
    <property type="molecule type" value="Genomic_DNA"/>
</dbReference>
<feature type="binding site" evidence="1">
    <location>
        <position position="361"/>
    </location>
    <ligand>
        <name>Zn(2+)</name>
        <dbReference type="ChEBI" id="CHEBI:29105"/>
        <note>catalytic</note>
    </ligand>
</feature>
<keyword evidence="1" id="KW-0479">Metal-binding</keyword>
<feature type="compositionally biased region" description="Low complexity" evidence="2">
    <location>
        <begin position="592"/>
        <end position="736"/>
    </location>
</feature>
<comment type="caution">
    <text evidence="1">Lacks conserved residue(s) required for the propagation of feature annotation.</text>
</comment>
<feature type="compositionally biased region" description="Low complexity" evidence="2">
    <location>
        <begin position="474"/>
        <end position="585"/>
    </location>
</feature>
<organism evidence="6 7">
    <name type="scientific">Mya arenaria</name>
    <name type="common">Soft-shell clam</name>
    <dbReference type="NCBI Taxonomy" id="6604"/>
    <lineage>
        <taxon>Eukaryota</taxon>
        <taxon>Metazoa</taxon>
        <taxon>Spiralia</taxon>
        <taxon>Lophotrochozoa</taxon>
        <taxon>Mollusca</taxon>
        <taxon>Bivalvia</taxon>
        <taxon>Autobranchia</taxon>
        <taxon>Heteroconchia</taxon>
        <taxon>Euheterodonta</taxon>
        <taxon>Imparidentia</taxon>
        <taxon>Neoheterodontei</taxon>
        <taxon>Myida</taxon>
        <taxon>Myoidea</taxon>
        <taxon>Myidae</taxon>
        <taxon>Mya</taxon>
    </lineage>
</organism>
<keyword evidence="3" id="KW-1133">Transmembrane helix</keyword>
<dbReference type="PROSITE" id="PS50215">
    <property type="entry name" value="ADAM_MEPRO"/>
    <property type="match status" value="1"/>
</dbReference>
<keyword evidence="7" id="KW-1185">Reference proteome</keyword>
<feature type="signal peptide" evidence="4">
    <location>
        <begin position="1"/>
        <end position="20"/>
    </location>
</feature>
<keyword evidence="3" id="KW-0812">Transmembrane</keyword>
<evidence type="ECO:0000256" key="2">
    <source>
        <dbReference type="SAM" id="MobiDB-lite"/>
    </source>
</evidence>
<evidence type="ECO:0000313" key="7">
    <source>
        <dbReference type="Proteomes" id="UP001164746"/>
    </source>
</evidence>
<evidence type="ECO:0000259" key="5">
    <source>
        <dbReference type="PROSITE" id="PS50215"/>
    </source>
</evidence>
<proteinExistence type="predicted"/>
<feature type="chain" id="PRO_5045858536" evidence="4">
    <location>
        <begin position="21"/>
        <end position="911"/>
    </location>
</feature>
<dbReference type="InterPro" id="IPR001590">
    <property type="entry name" value="Peptidase_M12B"/>
</dbReference>
<accession>A0ABY7DRT8</accession>
<feature type="active site" evidence="1">
    <location>
        <position position="352"/>
    </location>
</feature>
<dbReference type="InterPro" id="IPR024079">
    <property type="entry name" value="MetalloPept_cat_dom_sf"/>
</dbReference>
<protein>
    <submittedName>
        <fullName evidence="6">ATS16-like protein</fullName>
    </submittedName>
</protein>
<evidence type="ECO:0000256" key="4">
    <source>
        <dbReference type="SAM" id="SignalP"/>
    </source>
</evidence>
<dbReference type="Gene3D" id="3.40.390.10">
    <property type="entry name" value="Collagenase (Catalytic Domain)"/>
    <property type="match status" value="1"/>
</dbReference>
<reference evidence="6" key="1">
    <citation type="submission" date="2022-11" db="EMBL/GenBank/DDBJ databases">
        <title>Centuries of genome instability and evolution in soft-shell clam transmissible cancer (bioRxiv).</title>
        <authorList>
            <person name="Hart S.F.M."/>
            <person name="Yonemitsu M.A."/>
            <person name="Giersch R.M."/>
            <person name="Beal B.F."/>
            <person name="Arriagada G."/>
            <person name="Davis B.W."/>
            <person name="Ostrander E.A."/>
            <person name="Goff S.P."/>
            <person name="Metzger M.J."/>
        </authorList>
    </citation>
    <scope>NUCLEOTIDE SEQUENCE</scope>
    <source>
        <strain evidence="6">MELC-2E11</strain>
        <tissue evidence="6">Siphon/mantle</tissue>
    </source>
</reference>
<name>A0ABY7DRT8_MYAAR</name>
<feature type="domain" description="Peptidase M12B" evidence="5">
    <location>
        <begin position="179"/>
        <end position="423"/>
    </location>
</feature>
<dbReference type="Proteomes" id="UP001164746">
    <property type="component" value="Chromosome 3"/>
</dbReference>
<feature type="transmembrane region" description="Helical" evidence="3">
    <location>
        <begin position="876"/>
        <end position="901"/>
    </location>
</feature>
<dbReference type="SUPFAM" id="SSF55486">
    <property type="entry name" value="Metalloproteases ('zincins'), catalytic domain"/>
    <property type="match status" value="1"/>
</dbReference>
<feature type="binding site" evidence="1">
    <location>
        <position position="355"/>
    </location>
    <ligand>
        <name>Zn(2+)</name>
        <dbReference type="ChEBI" id="CHEBI:29105"/>
        <note>catalytic</note>
    </ligand>
</feature>
<feature type="region of interest" description="Disordered" evidence="2">
    <location>
        <begin position="474"/>
        <end position="736"/>
    </location>
</feature>
<evidence type="ECO:0000313" key="6">
    <source>
        <dbReference type="EMBL" id="WAQ99321.1"/>
    </source>
</evidence>
<keyword evidence="1" id="KW-0862">Zinc</keyword>